<proteinExistence type="predicted"/>
<dbReference type="AlphaFoldDB" id="A0A9P5AK63"/>
<dbReference type="Proteomes" id="UP000730481">
    <property type="component" value="Unassembled WGS sequence"/>
</dbReference>
<accession>A0A9P5AK63</accession>
<reference evidence="1" key="1">
    <citation type="journal article" date="2017" name="Mycologia">
        <title>Fusarium algeriense, sp. nov., a novel toxigenic crown rot pathogen of durum wheat from Algeria is nested in the Fusarium burgessii species complex.</title>
        <authorList>
            <person name="Laraba I."/>
            <person name="Keddad A."/>
            <person name="Boureghda H."/>
            <person name="Abdallah N."/>
            <person name="Vaughan M.M."/>
            <person name="Proctor R.H."/>
            <person name="Busman M."/>
            <person name="O'Donnell K."/>
        </authorList>
    </citation>
    <scope>NUCLEOTIDE SEQUENCE</scope>
    <source>
        <strain evidence="1">NRRL 25174</strain>
    </source>
</reference>
<sequence>MPETSYPDYDLVPAVFEAWLRKRFNDPTIGIECKNGKFVFTLPEGQVLTKVSYAGLVQGFELTVTQQKDHADIFDLRGKDTYP</sequence>
<dbReference type="EMBL" id="PVQB02000244">
    <property type="protein sequence ID" value="KAF4340250.1"/>
    <property type="molecule type" value="Genomic_DNA"/>
</dbReference>
<comment type="caution">
    <text evidence="1">The sequence shown here is derived from an EMBL/GenBank/DDBJ whole genome shotgun (WGS) entry which is preliminary data.</text>
</comment>
<reference evidence="1" key="2">
    <citation type="submission" date="2020-02" db="EMBL/GenBank/DDBJ databases">
        <title>Identification and distribution of gene clusters putatively required for synthesis of sphingolipid metabolism inhibitors in phylogenetically diverse species of the filamentous fungus Fusarium.</title>
        <authorList>
            <person name="Kim H.-S."/>
            <person name="Busman M."/>
            <person name="Brown D.W."/>
            <person name="Divon H."/>
            <person name="Uhlig S."/>
            <person name="Proctor R.H."/>
        </authorList>
    </citation>
    <scope>NUCLEOTIDE SEQUENCE</scope>
    <source>
        <strain evidence="1">NRRL 25174</strain>
    </source>
</reference>
<gene>
    <name evidence="1" type="ORF">FBEOM_5825</name>
</gene>
<name>A0A9P5AK63_9HYPO</name>
<evidence type="ECO:0000313" key="2">
    <source>
        <dbReference type="Proteomes" id="UP000730481"/>
    </source>
</evidence>
<evidence type="ECO:0000313" key="1">
    <source>
        <dbReference type="EMBL" id="KAF4340250.1"/>
    </source>
</evidence>
<keyword evidence="2" id="KW-1185">Reference proteome</keyword>
<protein>
    <submittedName>
        <fullName evidence="1">Uncharacterized protein</fullName>
    </submittedName>
</protein>
<dbReference type="OrthoDB" id="4965682at2759"/>
<organism evidence="1 2">
    <name type="scientific">Fusarium beomiforme</name>
    <dbReference type="NCBI Taxonomy" id="44412"/>
    <lineage>
        <taxon>Eukaryota</taxon>
        <taxon>Fungi</taxon>
        <taxon>Dikarya</taxon>
        <taxon>Ascomycota</taxon>
        <taxon>Pezizomycotina</taxon>
        <taxon>Sordariomycetes</taxon>
        <taxon>Hypocreomycetidae</taxon>
        <taxon>Hypocreales</taxon>
        <taxon>Nectriaceae</taxon>
        <taxon>Fusarium</taxon>
        <taxon>Fusarium burgessii species complex</taxon>
    </lineage>
</organism>